<dbReference type="GO" id="GO:0015179">
    <property type="term" value="F:L-amino acid transmembrane transporter activity"/>
    <property type="evidence" value="ECO:0007669"/>
    <property type="project" value="TreeGrafter"/>
</dbReference>
<feature type="transmembrane region" description="Helical" evidence="5">
    <location>
        <begin position="196"/>
        <end position="215"/>
    </location>
</feature>
<proteinExistence type="predicted"/>
<feature type="transmembrane region" description="Helical" evidence="5">
    <location>
        <begin position="236"/>
        <end position="261"/>
    </location>
</feature>
<reference evidence="6 7" key="1">
    <citation type="submission" date="2016-10" db="EMBL/GenBank/DDBJ databases">
        <authorList>
            <person name="de Groot N.N."/>
        </authorList>
    </citation>
    <scope>NUCLEOTIDE SEQUENCE [LARGE SCALE GENOMIC DNA]</scope>
    <source>
        <strain evidence="6 7">DSM 28286</strain>
    </source>
</reference>
<keyword evidence="2 5" id="KW-0812">Transmembrane</keyword>
<organism evidence="6 7">
    <name type="scientific">Parafilimonas terrae</name>
    <dbReference type="NCBI Taxonomy" id="1465490"/>
    <lineage>
        <taxon>Bacteria</taxon>
        <taxon>Pseudomonadati</taxon>
        <taxon>Bacteroidota</taxon>
        <taxon>Chitinophagia</taxon>
        <taxon>Chitinophagales</taxon>
        <taxon>Chitinophagaceae</taxon>
        <taxon>Parafilimonas</taxon>
    </lineage>
</organism>
<dbReference type="GO" id="GO:0016020">
    <property type="term" value="C:membrane"/>
    <property type="evidence" value="ECO:0007669"/>
    <property type="project" value="UniProtKB-SubCell"/>
</dbReference>
<evidence type="ECO:0000313" key="6">
    <source>
        <dbReference type="EMBL" id="SFQ33468.1"/>
    </source>
</evidence>
<dbReference type="Pfam" id="PF13520">
    <property type="entry name" value="AA_permease_2"/>
    <property type="match status" value="1"/>
</dbReference>
<feature type="transmembrane region" description="Helical" evidence="5">
    <location>
        <begin position="331"/>
        <end position="350"/>
    </location>
</feature>
<protein>
    <submittedName>
        <fullName evidence="6">Amino acid/polyamine/organocation transporter, APC superfamily</fullName>
    </submittedName>
</protein>
<feature type="transmembrane region" description="Helical" evidence="5">
    <location>
        <begin position="414"/>
        <end position="433"/>
    </location>
</feature>
<keyword evidence="3 5" id="KW-1133">Transmembrane helix</keyword>
<comment type="subcellular location">
    <subcellularLocation>
        <location evidence="1">Membrane</location>
        <topology evidence="1">Multi-pass membrane protein</topology>
    </subcellularLocation>
</comment>
<evidence type="ECO:0000256" key="4">
    <source>
        <dbReference type="ARBA" id="ARBA00023136"/>
    </source>
</evidence>
<feature type="transmembrane region" description="Helical" evidence="5">
    <location>
        <begin position="128"/>
        <end position="146"/>
    </location>
</feature>
<dbReference type="Gene3D" id="1.20.1740.10">
    <property type="entry name" value="Amino acid/polyamine transporter I"/>
    <property type="match status" value="1"/>
</dbReference>
<evidence type="ECO:0000313" key="7">
    <source>
        <dbReference type="Proteomes" id="UP000199031"/>
    </source>
</evidence>
<keyword evidence="4 5" id="KW-0472">Membrane</keyword>
<dbReference type="AlphaFoldDB" id="A0A1I5XNE7"/>
<feature type="transmembrane region" description="Helical" evidence="5">
    <location>
        <begin position="356"/>
        <end position="379"/>
    </location>
</feature>
<feature type="transmembrane region" description="Helical" evidence="5">
    <location>
        <begin position="273"/>
        <end position="299"/>
    </location>
</feature>
<dbReference type="PANTHER" id="PTHR11785">
    <property type="entry name" value="AMINO ACID TRANSPORTER"/>
    <property type="match status" value="1"/>
</dbReference>
<keyword evidence="7" id="KW-1185">Reference proteome</keyword>
<dbReference type="InterPro" id="IPR050598">
    <property type="entry name" value="AminoAcid_Transporter"/>
</dbReference>
<dbReference type="STRING" id="1465490.SAMN05444277_10967"/>
<dbReference type="Proteomes" id="UP000199031">
    <property type="component" value="Unassembled WGS sequence"/>
</dbReference>
<dbReference type="PANTHER" id="PTHR11785:SF512">
    <property type="entry name" value="SOBREMESA, ISOFORM B"/>
    <property type="match status" value="1"/>
</dbReference>
<dbReference type="PIRSF" id="PIRSF006060">
    <property type="entry name" value="AA_transporter"/>
    <property type="match status" value="1"/>
</dbReference>
<feature type="transmembrane region" description="Helical" evidence="5">
    <location>
        <begin position="47"/>
        <end position="73"/>
    </location>
</feature>
<name>A0A1I5XNE7_9BACT</name>
<feature type="transmembrane region" description="Helical" evidence="5">
    <location>
        <begin position="94"/>
        <end position="116"/>
    </location>
</feature>
<dbReference type="OrthoDB" id="9810109at2"/>
<sequence>MSNAHLSRRISLLQASAINMIDMVGIGPFVVMSFVVEKMHEEYSFLYAWIAGAVLSFIDGMVWSELGATFPLAGGSYNFLKEGFGEKWGMPVSFLFVWQTMIQAPLVIASAAIGFAQYFNYLVPLSGLESKIVSGAVVVLIVFLLYRKIEAIGKISVMLWIGVFVIMGWIIIGAFMHGNVTMPLQHLNDNIELNSGFAAALGFACVKTVYSYLGYYNVCHLGGEIVNPEKNIPRSMFISIAVICFLYLMMNISVASVLPLHTIAGSSFVVSEYINVIAGPTAAMIATAIILWVAFASVFSATLGYSRIPYAAAKDGAFFAVFAKLHPTKNFPYISLLILGGVAFIFSLLFRLGDVITAILAMRILIQFVGQAIGLLLLHKRKGRNFFKWKMPLFPLPVLLAIAMWLFIFRSTEIHMMLIAGIIILAGIIAYFIKAYYQKEFPFKDQALMKEVENFPKNES</sequence>
<dbReference type="EMBL" id="FOXQ01000009">
    <property type="protein sequence ID" value="SFQ33468.1"/>
    <property type="molecule type" value="Genomic_DNA"/>
</dbReference>
<dbReference type="InterPro" id="IPR002293">
    <property type="entry name" value="AA/rel_permease1"/>
</dbReference>
<feature type="transmembrane region" description="Helical" evidence="5">
    <location>
        <begin position="12"/>
        <end position="35"/>
    </location>
</feature>
<evidence type="ECO:0000256" key="1">
    <source>
        <dbReference type="ARBA" id="ARBA00004141"/>
    </source>
</evidence>
<gene>
    <name evidence="6" type="ORF">SAMN05444277_10967</name>
</gene>
<evidence type="ECO:0000256" key="2">
    <source>
        <dbReference type="ARBA" id="ARBA00022692"/>
    </source>
</evidence>
<dbReference type="RefSeq" id="WP_090659974.1">
    <property type="nucleotide sequence ID" value="NZ_FOXQ01000009.1"/>
</dbReference>
<evidence type="ECO:0000256" key="3">
    <source>
        <dbReference type="ARBA" id="ARBA00022989"/>
    </source>
</evidence>
<feature type="transmembrane region" description="Helical" evidence="5">
    <location>
        <begin position="391"/>
        <end position="408"/>
    </location>
</feature>
<feature type="transmembrane region" description="Helical" evidence="5">
    <location>
        <begin position="158"/>
        <end position="176"/>
    </location>
</feature>
<accession>A0A1I5XNE7</accession>
<evidence type="ECO:0000256" key="5">
    <source>
        <dbReference type="SAM" id="Phobius"/>
    </source>
</evidence>